<evidence type="ECO:0000256" key="1">
    <source>
        <dbReference type="ARBA" id="ARBA00023015"/>
    </source>
</evidence>
<dbReference type="PANTHER" id="PTHR40661:SF3">
    <property type="entry name" value="FELS-1 PROPHAGE TRANSCRIPTIONAL REGULATOR"/>
    <property type="match status" value="1"/>
</dbReference>
<comment type="caution">
    <text evidence="5">The sequence shown here is derived from an EMBL/GenBank/DDBJ whole genome shotgun (WGS) entry which is preliminary data.</text>
</comment>
<organism evidence="5 6">
    <name type="scientific">Burkholderia multivorans</name>
    <dbReference type="NCBI Taxonomy" id="87883"/>
    <lineage>
        <taxon>Bacteria</taxon>
        <taxon>Pseudomonadati</taxon>
        <taxon>Pseudomonadota</taxon>
        <taxon>Betaproteobacteria</taxon>
        <taxon>Burkholderiales</taxon>
        <taxon>Burkholderiaceae</taxon>
        <taxon>Burkholderia</taxon>
        <taxon>Burkholderia cepacia complex</taxon>
    </lineage>
</organism>
<dbReference type="EMBL" id="FKJW01000004">
    <property type="protein sequence ID" value="SAJ96626.1"/>
    <property type="molecule type" value="Genomic_DNA"/>
</dbReference>
<dbReference type="GO" id="GO:0003677">
    <property type="term" value="F:DNA binding"/>
    <property type="evidence" value="ECO:0007669"/>
    <property type="project" value="UniProtKB-KW"/>
</dbReference>
<dbReference type="InterPro" id="IPR039418">
    <property type="entry name" value="LexA-like"/>
</dbReference>
<keyword evidence="1" id="KW-0805">Transcription regulation</keyword>
<dbReference type="InterPro" id="IPR036286">
    <property type="entry name" value="LexA/Signal_pep-like_sf"/>
</dbReference>
<dbReference type="Pfam" id="PF00717">
    <property type="entry name" value="Peptidase_S24"/>
    <property type="match status" value="1"/>
</dbReference>
<evidence type="ECO:0000313" key="6">
    <source>
        <dbReference type="Proteomes" id="UP000196218"/>
    </source>
</evidence>
<reference evidence="5 6" key="1">
    <citation type="submission" date="2016-04" db="EMBL/GenBank/DDBJ databases">
        <authorList>
            <person name="Peeters C."/>
        </authorList>
    </citation>
    <scope>NUCLEOTIDE SEQUENCE [LARGE SCALE GENOMIC DNA]</scope>
    <source>
        <strain evidence="5">LMG 29311</strain>
    </source>
</reference>
<dbReference type="SUPFAM" id="SSF51306">
    <property type="entry name" value="LexA/Signal peptidase"/>
    <property type="match status" value="1"/>
</dbReference>
<proteinExistence type="predicted"/>
<dbReference type="AlphaFoldDB" id="A0ABD7L8F2"/>
<dbReference type="Proteomes" id="UP000196218">
    <property type="component" value="Unassembled WGS sequence"/>
</dbReference>
<evidence type="ECO:0000313" key="5">
    <source>
        <dbReference type="EMBL" id="SAJ96626.1"/>
    </source>
</evidence>
<evidence type="ECO:0000256" key="2">
    <source>
        <dbReference type="ARBA" id="ARBA00023125"/>
    </source>
</evidence>
<dbReference type="RefSeq" id="WP_244143413.1">
    <property type="nucleotide sequence ID" value="NZ_CADFGW010000019.1"/>
</dbReference>
<dbReference type="PANTHER" id="PTHR40661">
    <property type="match status" value="1"/>
</dbReference>
<evidence type="ECO:0000256" key="3">
    <source>
        <dbReference type="ARBA" id="ARBA00023163"/>
    </source>
</evidence>
<gene>
    <name evidence="5" type="ORF">UA18_03463</name>
</gene>
<name>A0ABD7L8F2_9BURK</name>
<dbReference type="Gene3D" id="2.10.109.10">
    <property type="entry name" value="Umud Fragment, subunit A"/>
    <property type="match status" value="1"/>
</dbReference>
<sequence>MVESKQLPIRYPEFAARLSQAMAAVPIEIQGIVDFFKARGEKITYEMVRRYTLGQAMPRQEKLNLIAEAVGRSASELVYGASEATPGKRALPEDQGNVLVWEHPDDLPPDDNRVWLDRYDYRFSAGTGLIQWEIRQKKALPFDIGFFRALGSKPKDCRLVQVHGDSMEPYLFDRDMIMVDTAKTNIRDGKVYAIYFADEPLVKQIFKMAGGAITLHSINSGKYPDKTINPEHLDSVSIMGEVIYRSGSGWAGGN</sequence>
<dbReference type="InterPro" id="IPR015927">
    <property type="entry name" value="Peptidase_S24_S26A/B/C"/>
</dbReference>
<accession>A0ABD7L8F2</accession>
<feature type="domain" description="Peptidase S24/S26A/S26B/S26C" evidence="4">
    <location>
        <begin position="122"/>
        <end position="243"/>
    </location>
</feature>
<keyword evidence="2" id="KW-0238">DNA-binding</keyword>
<protein>
    <submittedName>
        <fullName evidence="5">Phage repressor</fullName>
    </submittedName>
</protein>
<dbReference type="CDD" id="cd06529">
    <property type="entry name" value="S24_LexA-like"/>
    <property type="match status" value="1"/>
</dbReference>
<keyword evidence="3" id="KW-0804">Transcription</keyword>
<evidence type="ECO:0000259" key="4">
    <source>
        <dbReference type="Pfam" id="PF00717"/>
    </source>
</evidence>